<dbReference type="InterPro" id="IPR003593">
    <property type="entry name" value="AAA+_ATPase"/>
</dbReference>
<evidence type="ECO:0000256" key="3">
    <source>
        <dbReference type="ARBA" id="ARBA00022448"/>
    </source>
</evidence>
<gene>
    <name evidence="10" type="ORF">CQY20_17690</name>
    <name evidence="9" type="ORF">MAGR_21730</name>
</gene>
<evidence type="ECO:0000256" key="1">
    <source>
        <dbReference type="ARBA" id="ARBA00004202"/>
    </source>
</evidence>
<keyword evidence="11" id="KW-1185">Reference proteome</keyword>
<accession>A0A2A7MZ07</accession>
<dbReference type="NCBIfam" id="NF007739">
    <property type="entry name" value="PRK10419.1"/>
    <property type="match status" value="2"/>
</dbReference>
<dbReference type="PANTHER" id="PTHR43297">
    <property type="entry name" value="OLIGOPEPTIDE TRANSPORT ATP-BINDING PROTEIN APPD"/>
    <property type="match status" value="1"/>
</dbReference>
<dbReference type="Proteomes" id="UP000465302">
    <property type="component" value="Unassembled WGS sequence"/>
</dbReference>
<keyword evidence="4" id="KW-1003">Cell membrane</keyword>
<evidence type="ECO:0000256" key="5">
    <source>
        <dbReference type="ARBA" id="ARBA00022741"/>
    </source>
</evidence>
<sequence length="543" mass="58218">MADPVLSVRDLRVRIGRREIVRGVSFDVERDATLGIVGESGSGKSMTVLAATGLLDAPGAVVTGTSTLGGASDAVSTQLVGASPRTLREVHGGRIGFVFQDPGTSLNPLLTVERQITESLEAHRNMTRRQATDRALELIEAVGLPDPQTRLNSYPHQLSGGQRQRVMIAIALACDPELLIADEPTTALDVTTQAQIIELVRELQRDFGTAVVWISHDLGVIGQVADDVTVLQDGQAVEQAPILDVFDRPQQPYTRELLESRPLVGDQGPPPVDSDAPVLLRVDGLDVRFAVSTPVGRSTVHAVKDLTFQIRRGSTLGLVGESGSGKSTVAGALTGLVEPHAGSASLDGSDVFGVRGAAAKALRRRISLVFQDPYSSLNPRMRAGAAIEEPLRVHRLANGKHGRRKRVEELLELVGLPGGFASRYPHELSGGQRQRVSIARALAGEPDLLILDESTASLDVSVQARVLDLLADLQRELHLAYLFIGHDLAVIQRMSHDVLVMRDGAAVEYRPAAELFDSPEQDYTRELLAAVPPSRPRAAVSGD</sequence>
<dbReference type="InterPro" id="IPR027417">
    <property type="entry name" value="P-loop_NTPase"/>
</dbReference>
<dbReference type="InterPro" id="IPR017871">
    <property type="entry name" value="ABC_transporter-like_CS"/>
</dbReference>
<dbReference type="FunFam" id="3.40.50.300:FF:000016">
    <property type="entry name" value="Oligopeptide ABC transporter ATP-binding component"/>
    <property type="match status" value="1"/>
</dbReference>
<evidence type="ECO:0000256" key="7">
    <source>
        <dbReference type="ARBA" id="ARBA00023136"/>
    </source>
</evidence>
<dbReference type="InterPro" id="IPR050388">
    <property type="entry name" value="ABC_Ni/Peptide_Import"/>
</dbReference>
<dbReference type="PROSITE" id="PS50893">
    <property type="entry name" value="ABC_TRANSPORTER_2"/>
    <property type="match status" value="2"/>
</dbReference>
<dbReference type="PROSITE" id="PS00211">
    <property type="entry name" value="ABC_TRANSPORTER_1"/>
    <property type="match status" value="2"/>
</dbReference>
<evidence type="ECO:0000313" key="12">
    <source>
        <dbReference type="Proteomes" id="UP000465302"/>
    </source>
</evidence>
<dbReference type="GO" id="GO:0016887">
    <property type="term" value="F:ATP hydrolysis activity"/>
    <property type="evidence" value="ECO:0007669"/>
    <property type="project" value="InterPro"/>
</dbReference>
<dbReference type="CDD" id="cd03257">
    <property type="entry name" value="ABC_NikE_OppD_transporters"/>
    <property type="match status" value="2"/>
</dbReference>
<comment type="subcellular location">
    <subcellularLocation>
        <location evidence="1">Cell membrane</location>
        <topology evidence="1">Peripheral membrane protein</topology>
    </subcellularLocation>
</comment>
<dbReference type="EMBL" id="PDCP01000031">
    <property type="protein sequence ID" value="PEG36789.1"/>
    <property type="molecule type" value="Genomic_DNA"/>
</dbReference>
<dbReference type="OrthoDB" id="8036461at2"/>
<dbReference type="AlphaFoldDB" id="A0A2A7MZ07"/>
<feature type="domain" description="ABC transporter" evidence="8">
    <location>
        <begin position="282"/>
        <end position="528"/>
    </location>
</feature>
<comment type="similarity">
    <text evidence="2">Belongs to the ABC transporter superfamily.</text>
</comment>
<dbReference type="GO" id="GO:0015833">
    <property type="term" value="P:peptide transport"/>
    <property type="evidence" value="ECO:0007669"/>
    <property type="project" value="InterPro"/>
</dbReference>
<keyword evidence="3" id="KW-0813">Transport</keyword>
<proteinExistence type="inferred from homology"/>
<evidence type="ECO:0000256" key="6">
    <source>
        <dbReference type="ARBA" id="ARBA00022840"/>
    </source>
</evidence>
<dbReference type="SMART" id="SM00382">
    <property type="entry name" value="AAA"/>
    <property type="match status" value="2"/>
</dbReference>
<name>A0A2A7MZ07_MYCAG</name>
<keyword evidence="7" id="KW-0472">Membrane</keyword>
<dbReference type="GO" id="GO:0005524">
    <property type="term" value="F:ATP binding"/>
    <property type="evidence" value="ECO:0007669"/>
    <property type="project" value="UniProtKB-KW"/>
</dbReference>
<reference evidence="10 11" key="1">
    <citation type="submission" date="2017-10" db="EMBL/GenBank/DDBJ databases">
        <title>The new phylogeny of genus Mycobacterium.</title>
        <authorList>
            <person name="Tortoli E."/>
            <person name="Trovato A."/>
            <person name="Cirillo D.M."/>
        </authorList>
    </citation>
    <scope>NUCLEOTIDE SEQUENCE [LARGE SCALE GENOMIC DNA]</scope>
    <source>
        <strain evidence="10 11">CCUG37673</strain>
    </source>
</reference>
<reference evidence="9" key="3">
    <citation type="submission" date="2020-02" db="EMBL/GenBank/DDBJ databases">
        <authorList>
            <person name="Matsumoto Y."/>
            <person name="Motooka D."/>
            <person name="Nakamura S."/>
        </authorList>
    </citation>
    <scope>NUCLEOTIDE SEQUENCE</scope>
    <source>
        <strain evidence="9">JCM 6377</strain>
    </source>
</reference>
<evidence type="ECO:0000313" key="11">
    <source>
        <dbReference type="Proteomes" id="UP000220914"/>
    </source>
</evidence>
<comment type="caution">
    <text evidence="10">The sequence shown here is derived from an EMBL/GenBank/DDBJ whole genome shotgun (WGS) entry which is preliminary data.</text>
</comment>
<dbReference type="GO" id="GO:0005886">
    <property type="term" value="C:plasma membrane"/>
    <property type="evidence" value="ECO:0007669"/>
    <property type="project" value="UniProtKB-SubCell"/>
</dbReference>
<protein>
    <submittedName>
        <fullName evidence="9 10">ABC transporter ATP-binding protein</fullName>
    </submittedName>
</protein>
<dbReference type="NCBIfam" id="NF008453">
    <property type="entry name" value="PRK11308.1"/>
    <property type="match status" value="2"/>
</dbReference>
<dbReference type="Pfam" id="PF08352">
    <property type="entry name" value="oligo_HPY"/>
    <property type="match status" value="2"/>
</dbReference>
<feature type="domain" description="ABC transporter" evidence="8">
    <location>
        <begin position="6"/>
        <end position="258"/>
    </location>
</feature>
<evidence type="ECO:0000313" key="10">
    <source>
        <dbReference type="EMBL" id="PEG36789.1"/>
    </source>
</evidence>
<dbReference type="Pfam" id="PF00005">
    <property type="entry name" value="ABC_tran"/>
    <property type="match status" value="2"/>
</dbReference>
<dbReference type="SUPFAM" id="SSF52540">
    <property type="entry name" value="P-loop containing nucleoside triphosphate hydrolases"/>
    <property type="match status" value="2"/>
</dbReference>
<evidence type="ECO:0000256" key="4">
    <source>
        <dbReference type="ARBA" id="ARBA00022475"/>
    </source>
</evidence>
<keyword evidence="5" id="KW-0547">Nucleotide-binding</keyword>
<dbReference type="PANTHER" id="PTHR43297:SF2">
    <property type="entry name" value="DIPEPTIDE TRANSPORT ATP-BINDING PROTEIN DPPD"/>
    <property type="match status" value="1"/>
</dbReference>
<evidence type="ECO:0000313" key="9">
    <source>
        <dbReference type="EMBL" id="GFG50732.1"/>
    </source>
</evidence>
<dbReference type="RefSeq" id="WP_097941388.1">
    <property type="nucleotide sequence ID" value="NZ_BLKS01000001.1"/>
</dbReference>
<reference evidence="9 12" key="2">
    <citation type="journal article" date="2019" name="Emerg. Microbes Infect.">
        <title>Comprehensive subspecies identification of 175 nontuberculous mycobacteria species based on 7547 genomic profiles.</title>
        <authorList>
            <person name="Matsumoto Y."/>
            <person name="Kinjo T."/>
            <person name="Motooka D."/>
            <person name="Nabeya D."/>
            <person name="Jung N."/>
            <person name="Uechi K."/>
            <person name="Horii T."/>
            <person name="Iida T."/>
            <person name="Fujita J."/>
            <person name="Nakamura S."/>
        </authorList>
    </citation>
    <scope>NUCLEOTIDE SEQUENCE [LARGE SCALE GENOMIC DNA]</scope>
    <source>
        <strain evidence="9 12">JCM 6377</strain>
    </source>
</reference>
<evidence type="ECO:0000256" key="2">
    <source>
        <dbReference type="ARBA" id="ARBA00005417"/>
    </source>
</evidence>
<dbReference type="InterPro" id="IPR013563">
    <property type="entry name" value="Oligopep_ABC_C"/>
</dbReference>
<dbReference type="EMBL" id="BLKS01000001">
    <property type="protein sequence ID" value="GFG50732.1"/>
    <property type="molecule type" value="Genomic_DNA"/>
</dbReference>
<keyword evidence="6 10" id="KW-0067">ATP-binding</keyword>
<dbReference type="Proteomes" id="UP000220914">
    <property type="component" value="Unassembled WGS sequence"/>
</dbReference>
<dbReference type="InterPro" id="IPR003439">
    <property type="entry name" value="ABC_transporter-like_ATP-bd"/>
</dbReference>
<organism evidence="10 11">
    <name type="scientific">Mycolicibacterium agri</name>
    <name type="common">Mycobacterium agri</name>
    <dbReference type="NCBI Taxonomy" id="36811"/>
    <lineage>
        <taxon>Bacteria</taxon>
        <taxon>Bacillati</taxon>
        <taxon>Actinomycetota</taxon>
        <taxon>Actinomycetes</taxon>
        <taxon>Mycobacteriales</taxon>
        <taxon>Mycobacteriaceae</taxon>
        <taxon>Mycolicibacterium</taxon>
    </lineage>
</organism>
<evidence type="ECO:0000259" key="8">
    <source>
        <dbReference type="PROSITE" id="PS50893"/>
    </source>
</evidence>
<dbReference type="Gene3D" id="3.40.50.300">
    <property type="entry name" value="P-loop containing nucleotide triphosphate hydrolases"/>
    <property type="match status" value="2"/>
</dbReference>